<sequence length="444" mass="48844">MKSLRWLLLFLFLGTPACDQTSAYPEESTTQASTPSAQLAQNSAQTQNVIPTKTLSPTPINIDLKDLPKPFATESASKGPQVVPIPAKPTLSVPKGFVVNVFADGLDAPRWLALTPSGDVLVTETRQNRIRLLKDTNGDGVADVKETFASSANGLNIPFGMAFADNSFFLGNTNAVLKFPYQQGQQQLSGTGQKIADLPGGGYNQHWTRNVVSSPDSKKIYVSIGSESNVDEEPLPRASVQVMNLDGTGRQTFASGLRNPVGLDFHPVTKELYTSVNERDGIGDDLVPDYFTRIQQGEFYGWPYTYLTPNNLDPRQTRGNQSKRPDLAARTRTPDVLFQAHSAALGLQFYDGQTFPEKYRNGAFVAFRGSWNRDRGTGYKIVFVPFDSQGRPQGYYEDFLTGFLLDPSVPTTWGRPVGLLVLPDGSLLVTEEANNRIYRIQYKG</sequence>
<dbReference type="InterPro" id="IPR054539">
    <property type="entry name" value="Beta-prop_PDH"/>
</dbReference>
<protein>
    <submittedName>
        <fullName evidence="4">Sorbosone dehydrogenase</fullName>
    </submittedName>
</protein>
<organism evidence="4 5">
    <name type="scientific">Scytonema hofmannii PCC 7110</name>
    <dbReference type="NCBI Taxonomy" id="128403"/>
    <lineage>
        <taxon>Bacteria</taxon>
        <taxon>Bacillati</taxon>
        <taxon>Cyanobacteriota</taxon>
        <taxon>Cyanophyceae</taxon>
        <taxon>Nostocales</taxon>
        <taxon>Scytonemataceae</taxon>
        <taxon>Scytonema</taxon>
    </lineage>
</organism>
<keyword evidence="2" id="KW-0732">Signal</keyword>
<feature type="region of interest" description="Disordered" evidence="1">
    <location>
        <begin position="22"/>
        <end position="57"/>
    </location>
</feature>
<feature type="signal peptide" evidence="2">
    <location>
        <begin position="1"/>
        <end position="19"/>
    </location>
</feature>
<dbReference type="AlphaFoldDB" id="A0A139X3A8"/>
<dbReference type="PANTHER" id="PTHR33546:SF1">
    <property type="entry name" value="LARGE, MULTIFUNCTIONAL SECRETED PROTEIN"/>
    <property type="match status" value="1"/>
</dbReference>
<dbReference type="EMBL" id="ANNX02000035">
    <property type="protein sequence ID" value="KYC39175.1"/>
    <property type="molecule type" value="Genomic_DNA"/>
</dbReference>
<dbReference type="Pfam" id="PF22807">
    <property type="entry name" value="TrAA12"/>
    <property type="match status" value="1"/>
</dbReference>
<dbReference type="InterPro" id="IPR011042">
    <property type="entry name" value="6-blade_b-propeller_TolB-like"/>
</dbReference>
<dbReference type="OrthoDB" id="9770043at2"/>
<reference evidence="4 5" key="1">
    <citation type="journal article" date="2013" name="Genome Biol. Evol.">
        <title>Genomes of Stigonematalean cyanobacteria (subsection V) and the evolution of oxygenic photosynthesis from prokaryotes to plastids.</title>
        <authorList>
            <person name="Dagan T."/>
            <person name="Roettger M."/>
            <person name="Stucken K."/>
            <person name="Landan G."/>
            <person name="Koch R."/>
            <person name="Major P."/>
            <person name="Gould S.B."/>
            <person name="Goremykin V.V."/>
            <person name="Rippka R."/>
            <person name="Tandeau de Marsac N."/>
            <person name="Gugger M."/>
            <person name="Lockhart P.J."/>
            <person name="Allen J.F."/>
            <person name="Brune I."/>
            <person name="Maus I."/>
            <person name="Puhler A."/>
            <person name="Martin W.F."/>
        </authorList>
    </citation>
    <scope>NUCLEOTIDE SEQUENCE [LARGE SCALE GENOMIC DNA]</scope>
    <source>
        <strain evidence="4 5">PCC 7110</strain>
    </source>
</reference>
<dbReference type="SUPFAM" id="SSF50952">
    <property type="entry name" value="Soluble quinoprotein glucose dehydrogenase"/>
    <property type="match status" value="1"/>
</dbReference>
<gene>
    <name evidence="4" type="ORF">WA1_30960</name>
</gene>
<dbReference type="Proteomes" id="UP000076925">
    <property type="component" value="Unassembled WGS sequence"/>
</dbReference>
<dbReference type="STRING" id="128403.WA1_30960"/>
<evidence type="ECO:0000256" key="1">
    <source>
        <dbReference type="SAM" id="MobiDB-lite"/>
    </source>
</evidence>
<comment type="caution">
    <text evidence="4">The sequence shown here is derived from an EMBL/GenBank/DDBJ whole genome shotgun (WGS) entry which is preliminary data.</text>
</comment>
<dbReference type="PANTHER" id="PTHR33546">
    <property type="entry name" value="LARGE, MULTIFUNCTIONAL SECRETED PROTEIN-RELATED"/>
    <property type="match status" value="1"/>
</dbReference>
<accession>A0A139X3A8</accession>
<dbReference type="Gene3D" id="2.120.10.30">
    <property type="entry name" value="TolB, C-terminal domain"/>
    <property type="match status" value="1"/>
</dbReference>
<dbReference type="RefSeq" id="WP_017740451.1">
    <property type="nucleotide sequence ID" value="NZ_KQ976354.1"/>
</dbReference>
<dbReference type="InterPro" id="IPR011041">
    <property type="entry name" value="Quinoprot_gluc/sorb_DH_b-prop"/>
</dbReference>
<evidence type="ECO:0000256" key="2">
    <source>
        <dbReference type="SAM" id="SignalP"/>
    </source>
</evidence>
<name>A0A139X3A8_9CYAN</name>
<feature type="chain" id="PRO_5007300531" evidence="2">
    <location>
        <begin position="20"/>
        <end position="444"/>
    </location>
</feature>
<evidence type="ECO:0000259" key="3">
    <source>
        <dbReference type="Pfam" id="PF22807"/>
    </source>
</evidence>
<evidence type="ECO:0000313" key="4">
    <source>
        <dbReference type="EMBL" id="KYC39175.1"/>
    </source>
</evidence>
<feature type="domain" description="Pyrroloquinoline quinone-dependent pyranose dehydrogenase beta-propeller" evidence="3">
    <location>
        <begin position="92"/>
        <end position="442"/>
    </location>
</feature>
<keyword evidence="5" id="KW-1185">Reference proteome</keyword>
<evidence type="ECO:0000313" key="5">
    <source>
        <dbReference type="Proteomes" id="UP000076925"/>
    </source>
</evidence>
<proteinExistence type="predicted"/>